<evidence type="ECO:0000256" key="1">
    <source>
        <dbReference type="SAM" id="MobiDB-lite"/>
    </source>
</evidence>
<evidence type="ECO:0000313" key="3">
    <source>
        <dbReference type="Proteomes" id="UP000054477"/>
    </source>
</evidence>
<dbReference type="Proteomes" id="UP000054477">
    <property type="component" value="Unassembled WGS sequence"/>
</dbReference>
<keyword evidence="3" id="KW-1185">Reference proteome</keyword>
<organism evidence="2 3">
    <name type="scientific">Laccaria amethystina LaAM-08-1</name>
    <dbReference type="NCBI Taxonomy" id="1095629"/>
    <lineage>
        <taxon>Eukaryota</taxon>
        <taxon>Fungi</taxon>
        <taxon>Dikarya</taxon>
        <taxon>Basidiomycota</taxon>
        <taxon>Agaricomycotina</taxon>
        <taxon>Agaricomycetes</taxon>
        <taxon>Agaricomycetidae</taxon>
        <taxon>Agaricales</taxon>
        <taxon>Agaricineae</taxon>
        <taxon>Hydnangiaceae</taxon>
        <taxon>Laccaria</taxon>
    </lineage>
</organism>
<gene>
    <name evidence="2" type="ORF">K443DRAFT_475624</name>
</gene>
<proteinExistence type="predicted"/>
<reference evidence="3" key="2">
    <citation type="submission" date="2015-01" db="EMBL/GenBank/DDBJ databases">
        <title>Evolutionary Origins and Diversification of the Mycorrhizal Mutualists.</title>
        <authorList>
            <consortium name="DOE Joint Genome Institute"/>
            <consortium name="Mycorrhizal Genomics Consortium"/>
            <person name="Kohler A."/>
            <person name="Kuo A."/>
            <person name="Nagy L.G."/>
            <person name="Floudas D."/>
            <person name="Copeland A."/>
            <person name="Barry K.W."/>
            <person name="Cichocki N."/>
            <person name="Veneault-Fourrey C."/>
            <person name="LaButti K."/>
            <person name="Lindquist E.A."/>
            <person name="Lipzen A."/>
            <person name="Lundell T."/>
            <person name="Morin E."/>
            <person name="Murat C."/>
            <person name="Riley R."/>
            <person name="Ohm R."/>
            <person name="Sun H."/>
            <person name="Tunlid A."/>
            <person name="Henrissat B."/>
            <person name="Grigoriev I.V."/>
            <person name="Hibbett D.S."/>
            <person name="Martin F."/>
        </authorList>
    </citation>
    <scope>NUCLEOTIDE SEQUENCE [LARGE SCALE GENOMIC DNA]</scope>
    <source>
        <strain evidence="3">LaAM-08-1</strain>
    </source>
</reference>
<sequence>MEALMAKEVIRRNPRVHVLILSVHDLFPVTEKDEMNVSSLPPPSKYQRCDPGNKQSPAVALTVSGVHPCMALGTTRTASSKRTSKLRAAPSGLPAKEGKPGCVILNTSYSYSREGPQLLNL</sequence>
<dbReference type="EMBL" id="KN838984">
    <property type="protein sequence ID" value="KIJ91632.1"/>
    <property type="molecule type" value="Genomic_DNA"/>
</dbReference>
<dbReference type="HOGENOM" id="CLU_2038453_0_0_1"/>
<accession>A0A0C9X552</accession>
<evidence type="ECO:0000313" key="2">
    <source>
        <dbReference type="EMBL" id="KIJ91632.1"/>
    </source>
</evidence>
<name>A0A0C9X552_9AGAR</name>
<reference evidence="2 3" key="1">
    <citation type="submission" date="2014-04" db="EMBL/GenBank/DDBJ databases">
        <authorList>
            <consortium name="DOE Joint Genome Institute"/>
            <person name="Kuo A."/>
            <person name="Kohler A."/>
            <person name="Nagy L.G."/>
            <person name="Floudas D."/>
            <person name="Copeland A."/>
            <person name="Barry K.W."/>
            <person name="Cichocki N."/>
            <person name="Veneault-Fourrey C."/>
            <person name="LaButti K."/>
            <person name="Lindquist E.A."/>
            <person name="Lipzen A."/>
            <person name="Lundell T."/>
            <person name="Morin E."/>
            <person name="Murat C."/>
            <person name="Sun H."/>
            <person name="Tunlid A."/>
            <person name="Henrissat B."/>
            <person name="Grigoriev I.V."/>
            <person name="Hibbett D.S."/>
            <person name="Martin F."/>
            <person name="Nordberg H.P."/>
            <person name="Cantor M.N."/>
            <person name="Hua S.X."/>
        </authorList>
    </citation>
    <scope>NUCLEOTIDE SEQUENCE [LARGE SCALE GENOMIC DNA]</scope>
    <source>
        <strain evidence="2 3">LaAM-08-1</strain>
    </source>
</reference>
<dbReference type="AlphaFoldDB" id="A0A0C9X552"/>
<feature type="region of interest" description="Disordered" evidence="1">
    <location>
        <begin position="75"/>
        <end position="94"/>
    </location>
</feature>
<protein>
    <submittedName>
        <fullName evidence="2">Uncharacterized protein</fullName>
    </submittedName>
</protein>
<feature type="region of interest" description="Disordered" evidence="1">
    <location>
        <begin position="34"/>
        <end position="54"/>
    </location>
</feature>